<dbReference type="InterPro" id="IPR007220">
    <property type="entry name" value="ORC2"/>
</dbReference>
<sequence length="687" mass="75988">MNSAGRRTRKDSGSGDNSSRTMRTRQDSTIKDINGVLSVRFLDDADALEKICCISKTAPKMSRVGELLRNSQHLISHRAGTPMTVADPDSESEPESPPAQPNAALTELNSAQLEVEDTVRGTAVFGFQRCHRRSHLRRVAEEFAQKSPVKTSAADIKSPGTPRRGCSGLPASIGSGRRGGRRPVSRTVDDRNRSRSRSRSPPPARSRSRSKSRSRSRSPPPPQRNGRTPSTPKSAAGRTPQTPRGRASAALPAKTPQTVRRKVKLRLSKLKQEDIAVSDDDDDSDVSPLEDSSEDEYKAPMEEEEDDDEESEEEDDEEEEEEEASTVPPAAVRGRGGAPRRRPELEPAAVSAEDYFSLHSAGGPTSNHTLSRLSEPRLSGAALRALLDARPTDHAAERAALLTDLEIMFPHWLAAVSHGFNILLHGLGSKRDVLERLRRQHLRERLHMVVSGYHPSVTPRQLLLTLLEEALDVPAPPSKLEAQLEAVERRLAAPGAPALFLLVHSIDGPMMRAEKMQYVLARLAQLPRVHLLASADHINSPLVWDQHKLAQFNFLWFDATTLLPYTEETSYENSLLVRQTADLALSSLRHVFKSLTPNARGIFILLAKNQVERASDKTFDGMPLSELYQRCRDAFLVSSQVALRAQLTEFRDHKLIRTRQSHDGVEQLTVPLEAALISEFLASCEDS</sequence>
<feature type="region of interest" description="Disordered" evidence="7">
    <location>
        <begin position="143"/>
        <end position="348"/>
    </location>
</feature>
<keyword evidence="11" id="KW-1185">Reference proteome</keyword>
<comment type="subunit">
    <text evidence="6">Component of the origin recognition complex (ORC).</text>
</comment>
<comment type="function">
    <text evidence="6">Component of the origin recognition complex (ORC) that binds origins of replication. DNA-binding is ATP-dependent. ORC is required to assemble the pre-replication complex necessary to initiate DNA replication.</text>
</comment>
<accession>A0A6A4W924</accession>
<reference evidence="10 11" key="1">
    <citation type="submission" date="2019-07" db="EMBL/GenBank/DDBJ databases">
        <title>Draft genome assembly of a fouling barnacle, Amphibalanus amphitrite (Darwin, 1854): The first reference genome for Thecostraca.</title>
        <authorList>
            <person name="Kim W."/>
        </authorList>
    </citation>
    <scope>NUCLEOTIDE SEQUENCE [LARGE SCALE GENOMIC DNA]</scope>
    <source>
        <strain evidence="10">SNU_AA5</strain>
        <tissue evidence="10">Soma without cirri and trophi</tissue>
    </source>
</reference>
<organism evidence="10 11">
    <name type="scientific">Amphibalanus amphitrite</name>
    <name type="common">Striped barnacle</name>
    <name type="synonym">Balanus amphitrite</name>
    <dbReference type="NCBI Taxonomy" id="1232801"/>
    <lineage>
        <taxon>Eukaryota</taxon>
        <taxon>Metazoa</taxon>
        <taxon>Ecdysozoa</taxon>
        <taxon>Arthropoda</taxon>
        <taxon>Crustacea</taxon>
        <taxon>Multicrustacea</taxon>
        <taxon>Cirripedia</taxon>
        <taxon>Thoracica</taxon>
        <taxon>Thoracicalcarea</taxon>
        <taxon>Balanomorpha</taxon>
        <taxon>Balanoidea</taxon>
        <taxon>Balanidae</taxon>
        <taxon>Amphibalaninae</taxon>
        <taxon>Amphibalanus</taxon>
    </lineage>
</organism>
<protein>
    <recommendedName>
        <fullName evidence="3 6">Origin recognition complex subunit 2</fullName>
    </recommendedName>
</protein>
<feature type="domain" description="Origin recognition complex subunit 2 winged-helix" evidence="9">
    <location>
        <begin position="616"/>
        <end position="674"/>
    </location>
</feature>
<evidence type="ECO:0000259" key="9">
    <source>
        <dbReference type="Pfam" id="PF24882"/>
    </source>
</evidence>
<evidence type="ECO:0000256" key="7">
    <source>
        <dbReference type="SAM" id="MobiDB-lite"/>
    </source>
</evidence>
<feature type="compositionally biased region" description="Acidic residues" evidence="7">
    <location>
        <begin position="302"/>
        <end position="324"/>
    </location>
</feature>
<evidence type="ECO:0000256" key="4">
    <source>
        <dbReference type="ARBA" id="ARBA00022705"/>
    </source>
</evidence>
<evidence type="ECO:0000313" key="10">
    <source>
        <dbReference type="EMBL" id="KAF0298431.1"/>
    </source>
</evidence>
<feature type="compositionally biased region" description="Basic residues" evidence="7">
    <location>
        <begin position="259"/>
        <end position="269"/>
    </location>
</feature>
<dbReference type="Pfam" id="PF04084">
    <property type="entry name" value="RecA-like_ORC2"/>
    <property type="match status" value="1"/>
</dbReference>
<feature type="region of interest" description="Disordered" evidence="7">
    <location>
        <begin position="1"/>
        <end position="28"/>
    </location>
</feature>
<keyword evidence="4 6" id="KW-0235">DNA replication</keyword>
<dbReference type="InterPro" id="IPR056773">
    <property type="entry name" value="WHD_ORC2"/>
</dbReference>
<comment type="similarity">
    <text evidence="2 6">Belongs to the ORC2 family.</text>
</comment>
<feature type="compositionally biased region" description="Acidic residues" evidence="7">
    <location>
        <begin position="276"/>
        <end position="285"/>
    </location>
</feature>
<dbReference type="InterPro" id="IPR056772">
    <property type="entry name" value="RecA-like_ORC2"/>
</dbReference>
<dbReference type="GO" id="GO:0003688">
    <property type="term" value="F:DNA replication origin binding"/>
    <property type="evidence" value="ECO:0007669"/>
    <property type="project" value="UniProtKB-UniRule"/>
</dbReference>
<feature type="region of interest" description="Disordered" evidence="7">
    <location>
        <begin position="74"/>
        <end position="102"/>
    </location>
</feature>
<evidence type="ECO:0000313" key="11">
    <source>
        <dbReference type="Proteomes" id="UP000440578"/>
    </source>
</evidence>
<dbReference type="Pfam" id="PF24882">
    <property type="entry name" value="WHD_ORC2"/>
    <property type="match status" value="1"/>
</dbReference>
<evidence type="ECO:0000256" key="3">
    <source>
        <dbReference type="ARBA" id="ARBA00019080"/>
    </source>
</evidence>
<dbReference type="GO" id="GO:0005664">
    <property type="term" value="C:nuclear origin of replication recognition complex"/>
    <property type="evidence" value="ECO:0007669"/>
    <property type="project" value="UniProtKB-UniRule"/>
</dbReference>
<dbReference type="AlphaFoldDB" id="A0A6A4W924"/>
<comment type="subcellular location">
    <subcellularLocation>
        <location evidence="1 6">Nucleus</location>
    </subcellularLocation>
</comment>
<proteinExistence type="inferred from homology"/>
<dbReference type="PANTHER" id="PTHR14052">
    <property type="entry name" value="ORIGIN RECOGNITION COMPLEX SUBUNIT 2"/>
    <property type="match status" value="1"/>
</dbReference>
<feature type="domain" description="Origin recognition complex subunit 2 RecA-like" evidence="8">
    <location>
        <begin position="399"/>
        <end position="559"/>
    </location>
</feature>
<gene>
    <name evidence="10" type="primary">Orc2</name>
    <name evidence="10" type="ORF">FJT64_004188</name>
</gene>
<dbReference type="GO" id="GO:0006260">
    <property type="term" value="P:DNA replication"/>
    <property type="evidence" value="ECO:0007669"/>
    <property type="project" value="UniProtKB-UniRule"/>
</dbReference>
<name>A0A6A4W924_AMPAM</name>
<dbReference type="Proteomes" id="UP000440578">
    <property type="component" value="Unassembled WGS sequence"/>
</dbReference>
<evidence type="ECO:0000256" key="6">
    <source>
        <dbReference type="RuleBase" id="RU368084"/>
    </source>
</evidence>
<evidence type="ECO:0000256" key="2">
    <source>
        <dbReference type="ARBA" id="ARBA00007421"/>
    </source>
</evidence>
<feature type="compositionally biased region" description="Basic residues" evidence="7">
    <location>
        <begin position="206"/>
        <end position="216"/>
    </location>
</feature>
<comment type="caution">
    <text evidence="10">The sequence shown here is derived from an EMBL/GenBank/DDBJ whole genome shotgun (WGS) entry which is preliminary data.</text>
</comment>
<keyword evidence="5 6" id="KW-0539">Nucleus</keyword>
<dbReference type="OrthoDB" id="20198at2759"/>
<evidence type="ECO:0000256" key="1">
    <source>
        <dbReference type="ARBA" id="ARBA00004123"/>
    </source>
</evidence>
<dbReference type="EMBL" id="VIIS01001433">
    <property type="protein sequence ID" value="KAF0298431.1"/>
    <property type="molecule type" value="Genomic_DNA"/>
</dbReference>
<evidence type="ECO:0000256" key="5">
    <source>
        <dbReference type="ARBA" id="ARBA00023242"/>
    </source>
</evidence>
<dbReference type="PANTHER" id="PTHR14052:SF0">
    <property type="entry name" value="ORIGIN RECOGNITION COMPLEX SUBUNIT 2"/>
    <property type="match status" value="1"/>
</dbReference>
<evidence type="ECO:0000259" key="8">
    <source>
        <dbReference type="Pfam" id="PF04084"/>
    </source>
</evidence>